<dbReference type="InterPro" id="IPR024571">
    <property type="entry name" value="ERAP1-like_C_dom"/>
</dbReference>
<evidence type="ECO:0000256" key="2">
    <source>
        <dbReference type="ARBA" id="ARBA00004609"/>
    </source>
</evidence>
<dbReference type="GO" id="GO:0008270">
    <property type="term" value="F:zinc ion binding"/>
    <property type="evidence" value="ECO:0007669"/>
    <property type="project" value="UniProtKB-UniRule"/>
</dbReference>
<accession>A0A8J5RJ06</accession>
<evidence type="ECO:0000256" key="19">
    <source>
        <dbReference type="PIRSR" id="PIRSR634016-3"/>
    </source>
</evidence>
<organism evidence="25 26">
    <name type="scientific">Cotesia typhae</name>
    <dbReference type="NCBI Taxonomy" id="2053667"/>
    <lineage>
        <taxon>Eukaryota</taxon>
        <taxon>Metazoa</taxon>
        <taxon>Ecdysozoa</taxon>
        <taxon>Arthropoda</taxon>
        <taxon>Hexapoda</taxon>
        <taxon>Insecta</taxon>
        <taxon>Pterygota</taxon>
        <taxon>Neoptera</taxon>
        <taxon>Endopterygota</taxon>
        <taxon>Hymenoptera</taxon>
        <taxon>Apocrita</taxon>
        <taxon>Ichneumonoidea</taxon>
        <taxon>Braconidae</taxon>
        <taxon>Microgastrinae</taxon>
        <taxon>Cotesia</taxon>
    </lineage>
</organism>
<evidence type="ECO:0000256" key="15">
    <source>
        <dbReference type="ARBA" id="ARBA00023136"/>
    </source>
</evidence>
<comment type="cofactor">
    <cofactor evidence="19 21">
        <name>Zn(2+)</name>
        <dbReference type="ChEBI" id="CHEBI:29105"/>
    </cofactor>
    <text evidence="19 21">Binds 1 zinc ion per subunit.</text>
</comment>
<feature type="domain" description="ERAP1-like C-terminal" evidence="23">
    <location>
        <begin position="568"/>
        <end position="828"/>
    </location>
</feature>
<keyword evidence="21" id="KW-0031">Aminopeptidase</keyword>
<gene>
    <name evidence="25" type="ORF">G9C98_001977</name>
</gene>
<keyword evidence="8 19" id="KW-0479">Metal-binding</keyword>
<keyword evidence="5" id="KW-0336">GPI-anchor</keyword>
<dbReference type="AlphaFoldDB" id="A0A8J5RJ06"/>
<dbReference type="FunFam" id="2.60.40.1730:FF:000012">
    <property type="entry name" value="Aminopeptidase N"/>
    <property type="match status" value="1"/>
</dbReference>
<keyword evidence="11 19" id="KW-0862">Zinc</keyword>
<dbReference type="EC" id="3.4.11.-" evidence="21"/>
<evidence type="ECO:0000256" key="6">
    <source>
        <dbReference type="ARBA" id="ARBA00022670"/>
    </source>
</evidence>
<evidence type="ECO:0000256" key="18">
    <source>
        <dbReference type="PIRSR" id="PIRSR634016-1"/>
    </source>
</evidence>
<evidence type="ECO:0000256" key="16">
    <source>
        <dbReference type="ARBA" id="ARBA00023180"/>
    </source>
</evidence>
<evidence type="ECO:0000256" key="9">
    <source>
        <dbReference type="ARBA" id="ARBA00022729"/>
    </source>
</evidence>
<dbReference type="GO" id="GO:0070006">
    <property type="term" value="F:metalloaminopeptidase activity"/>
    <property type="evidence" value="ECO:0007669"/>
    <property type="project" value="TreeGrafter"/>
</dbReference>
<feature type="active site" description="Proton acceptor" evidence="18">
    <location>
        <position position="340"/>
    </location>
</feature>
<comment type="similarity">
    <text evidence="3 21">Belongs to the peptidase M1 family.</text>
</comment>
<comment type="subcellular location">
    <subcellularLocation>
        <location evidence="2">Cell membrane</location>
        <topology evidence="2">Lipid-anchor</topology>
        <topology evidence="2">GPI-anchor</topology>
    </subcellularLocation>
    <subcellularLocation>
        <location evidence="1">Membrane</location>
        <topology evidence="1">Single-pass type II membrane protein</topology>
    </subcellularLocation>
</comment>
<protein>
    <recommendedName>
        <fullName evidence="21">Aminopeptidase</fullName>
        <ecNumber evidence="21">3.4.11.-</ecNumber>
    </recommendedName>
</protein>
<evidence type="ECO:0000256" key="13">
    <source>
        <dbReference type="ARBA" id="ARBA00022989"/>
    </source>
</evidence>
<feature type="binding site" evidence="19">
    <location>
        <position position="362"/>
    </location>
    <ligand>
        <name>Zn(2+)</name>
        <dbReference type="ChEBI" id="CHEBI:29105"/>
        <note>catalytic</note>
    </ligand>
</feature>
<name>A0A8J5RJ06_9HYME</name>
<dbReference type="PANTHER" id="PTHR11533:SF294">
    <property type="entry name" value="THYROTROPIN-RELEASING HORMONE-DEGRADING ECTOENZYME"/>
    <property type="match status" value="1"/>
</dbReference>
<evidence type="ECO:0000256" key="10">
    <source>
        <dbReference type="ARBA" id="ARBA00022801"/>
    </source>
</evidence>
<keyword evidence="12" id="KW-0735">Signal-anchor</keyword>
<evidence type="ECO:0000256" key="7">
    <source>
        <dbReference type="ARBA" id="ARBA00022692"/>
    </source>
</evidence>
<proteinExistence type="inferred from homology"/>
<dbReference type="OrthoDB" id="510539at2759"/>
<dbReference type="EMBL" id="JAAOIC020000019">
    <property type="protein sequence ID" value="KAG8040989.1"/>
    <property type="molecule type" value="Genomic_DNA"/>
</dbReference>
<evidence type="ECO:0000313" key="25">
    <source>
        <dbReference type="EMBL" id="KAG8040989.1"/>
    </source>
</evidence>
<dbReference type="GO" id="GO:0042277">
    <property type="term" value="F:peptide binding"/>
    <property type="evidence" value="ECO:0007669"/>
    <property type="project" value="TreeGrafter"/>
</dbReference>
<dbReference type="CDD" id="cd09601">
    <property type="entry name" value="M1_APN-Q_like"/>
    <property type="match status" value="1"/>
</dbReference>
<keyword evidence="16" id="KW-0325">Glycoprotein</keyword>
<dbReference type="PANTHER" id="PTHR11533">
    <property type="entry name" value="PROTEASE M1 ZINC METALLOPROTEASE"/>
    <property type="match status" value="1"/>
</dbReference>
<dbReference type="Pfam" id="PF11838">
    <property type="entry name" value="ERAP1_C"/>
    <property type="match status" value="1"/>
</dbReference>
<feature type="site" description="Transition state stabilizer" evidence="20">
    <location>
        <position position="425"/>
    </location>
</feature>
<dbReference type="GO" id="GO:0005886">
    <property type="term" value="C:plasma membrane"/>
    <property type="evidence" value="ECO:0007669"/>
    <property type="project" value="UniProtKB-SubCell"/>
</dbReference>
<keyword evidence="6 21" id="KW-0645">Protease</keyword>
<evidence type="ECO:0000256" key="4">
    <source>
        <dbReference type="ARBA" id="ARBA00022475"/>
    </source>
</evidence>
<evidence type="ECO:0000259" key="23">
    <source>
        <dbReference type="Pfam" id="PF11838"/>
    </source>
</evidence>
<keyword evidence="4" id="KW-1003">Cell membrane</keyword>
<dbReference type="GO" id="GO:0005737">
    <property type="term" value="C:cytoplasm"/>
    <property type="evidence" value="ECO:0007669"/>
    <property type="project" value="TreeGrafter"/>
</dbReference>
<keyword evidence="15" id="KW-0472">Membrane</keyword>
<keyword evidence="10 21" id="KW-0378">Hydrolase</keyword>
<dbReference type="Pfam" id="PF01433">
    <property type="entry name" value="Peptidase_M1"/>
    <property type="match status" value="1"/>
</dbReference>
<dbReference type="InterPro" id="IPR014782">
    <property type="entry name" value="Peptidase_M1_dom"/>
</dbReference>
<feature type="binding site" evidence="19">
    <location>
        <position position="343"/>
    </location>
    <ligand>
        <name>Zn(2+)</name>
        <dbReference type="ChEBI" id="CHEBI:29105"/>
        <note>catalytic</note>
    </ligand>
</feature>
<evidence type="ECO:0000259" key="22">
    <source>
        <dbReference type="Pfam" id="PF01433"/>
    </source>
</evidence>
<dbReference type="GO" id="GO:0043171">
    <property type="term" value="P:peptide catabolic process"/>
    <property type="evidence" value="ECO:0007669"/>
    <property type="project" value="TreeGrafter"/>
</dbReference>
<evidence type="ECO:0000256" key="3">
    <source>
        <dbReference type="ARBA" id="ARBA00010136"/>
    </source>
</evidence>
<dbReference type="InterPro" id="IPR045357">
    <property type="entry name" value="Aminopeptidase_N-like_N"/>
</dbReference>
<evidence type="ECO:0000256" key="1">
    <source>
        <dbReference type="ARBA" id="ARBA00004606"/>
    </source>
</evidence>
<keyword evidence="17" id="KW-0449">Lipoprotein</keyword>
<keyword evidence="14 21" id="KW-0482">Metalloprotease</keyword>
<dbReference type="GO" id="GO:0098552">
    <property type="term" value="C:side of membrane"/>
    <property type="evidence" value="ECO:0007669"/>
    <property type="project" value="UniProtKB-KW"/>
</dbReference>
<evidence type="ECO:0000256" key="11">
    <source>
        <dbReference type="ARBA" id="ARBA00022833"/>
    </source>
</evidence>
<evidence type="ECO:0000313" key="26">
    <source>
        <dbReference type="Proteomes" id="UP000729913"/>
    </source>
</evidence>
<evidence type="ECO:0000259" key="24">
    <source>
        <dbReference type="Pfam" id="PF17900"/>
    </source>
</evidence>
<comment type="caution">
    <text evidence="25">The sequence shown here is derived from an EMBL/GenBank/DDBJ whole genome shotgun (WGS) entry which is preliminary data.</text>
</comment>
<dbReference type="GO" id="GO:0006508">
    <property type="term" value="P:proteolysis"/>
    <property type="evidence" value="ECO:0007669"/>
    <property type="project" value="UniProtKB-KW"/>
</dbReference>
<dbReference type="FunFam" id="2.60.40.1910:FF:000008">
    <property type="entry name" value="Aminopeptidase"/>
    <property type="match status" value="1"/>
</dbReference>
<feature type="domain" description="Aminopeptidase N-like N-terminal" evidence="24">
    <location>
        <begin position="44"/>
        <end position="231"/>
    </location>
</feature>
<dbReference type="InterPro" id="IPR034016">
    <property type="entry name" value="M1_APN-typ"/>
</dbReference>
<evidence type="ECO:0000256" key="8">
    <source>
        <dbReference type="ARBA" id="ARBA00022723"/>
    </source>
</evidence>
<evidence type="ECO:0000256" key="20">
    <source>
        <dbReference type="PIRSR" id="PIRSR634016-4"/>
    </source>
</evidence>
<dbReference type="GO" id="GO:0005615">
    <property type="term" value="C:extracellular space"/>
    <property type="evidence" value="ECO:0007669"/>
    <property type="project" value="TreeGrafter"/>
</dbReference>
<evidence type="ECO:0000256" key="14">
    <source>
        <dbReference type="ARBA" id="ARBA00023049"/>
    </source>
</evidence>
<keyword evidence="9" id="KW-0732">Signal</keyword>
<keyword evidence="13" id="KW-1133">Transmembrane helix</keyword>
<keyword evidence="26" id="KW-1185">Reference proteome</keyword>
<evidence type="ECO:0000256" key="12">
    <source>
        <dbReference type="ARBA" id="ARBA00022968"/>
    </source>
</evidence>
<evidence type="ECO:0000256" key="5">
    <source>
        <dbReference type="ARBA" id="ARBA00022622"/>
    </source>
</evidence>
<dbReference type="InterPro" id="IPR050344">
    <property type="entry name" value="Peptidase_M1_aminopeptidases"/>
</dbReference>
<dbReference type="Pfam" id="PF17900">
    <property type="entry name" value="Peptidase_M1_N"/>
    <property type="match status" value="1"/>
</dbReference>
<sequence>MITPNLLALLFIFIKNILYGTFILSHTTLSSASAQNRLPDHFIPVHYTINIIPYIEENNFTFDGESLIAIEAKIESDLIILHAKNLQIKGNITLKNADKKYESNNYTIDNKNDFLTIVFHEKILQGNYTLYLKYCGVINDKLQGFYRSIYTDTFGKKQWLVSTYFESNNARQAFPCWDEPAFKATFKISIKHNRKFIALSNTRFNLIRSTNDSNNHVWTEFEKTPPMSSYLIAFIVGDLDYLAYSENETFRVWTRKNAASRGEMLLSSGFKALKLMEDFFGISYQDHGFKKIDLVVIPEMTSIGMENWGIIFLKEDEFFSTENIESKQIGKNNFMDLTHELSHQWFGNLVTHKWWKYLWLTEGLASYFSNFINDQIEKSWRVMDKFILDRREDLFKFDSAYEVPVINADDKIENLWRYHRFYLNYYKSAVIIRMINYILGEENFRKGIRNYLNNNKFGVVTSNNFFNELTKVSGNMNVTLEKALNNWQNTPGYPMITINRNYTSNKATITQSRFLRDLNPYLNSTDRYWIPLNFATQDNKDFNDTVITHWLDPDSILLEISAPESDKWLISNKQQFGYYRVNYDEKNWQLIANYLNSENYYKIHYLNRAQLIDDAFTLAEDGYVSYSIVLELMEYLRYETDSLPWATFFNNLRQLHGSSLPHSSYHESYKKILSTSLKNIEKNLFVNKTDENMIDMVLKKSIIKWTCLFGSNLCKNYTLSIISKWLEDSEENPLPVDLKSEILCGGMYYVDENMWNAVLMKYLENRDKDILQAFSCTSNILFLNKILFLVMNNTFSQLDRWDFFMAITAESNGLEATLNFINNYRTKIEISDSRYEFLHDGIIFIRYNVKNNSQFSKWGELLKNVIGEKEATNYLVQIRREVDDYNFKLNSMKNYFEKRIY</sequence>
<evidence type="ECO:0000256" key="21">
    <source>
        <dbReference type="RuleBase" id="RU364040"/>
    </source>
</evidence>
<feature type="binding site" evidence="19">
    <location>
        <position position="339"/>
    </location>
    <ligand>
        <name>Zn(2+)</name>
        <dbReference type="ChEBI" id="CHEBI:29105"/>
        <note>catalytic</note>
    </ligand>
</feature>
<reference evidence="25" key="2">
    <citation type="submission" date="2021-04" db="EMBL/GenBank/DDBJ databases">
        <title>Genome-wide patterns of bracovirus chromosomal integration into multiple host tissues during parasitism.</title>
        <authorList>
            <person name="Chebbi M.A.C."/>
        </authorList>
    </citation>
    <scope>NUCLEOTIDE SEQUENCE</scope>
    <source>
        <tissue evidence="25">Whole body</tissue>
    </source>
</reference>
<feature type="domain" description="Peptidase M1 membrane alanine aminopeptidase" evidence="22">
    <location>
        <begin position="270"/>
        <end position="487"/>
    </location>
</feature>
<dbReference type="Proteomes" id="UP000729913">
    <property type="component" value="Unassembled WGS sequence"/>
</dbReference>
<reference evidence="25" key="1">
    <citation type="submission" date="2020-03" db="EMBL/GenBank/DDBJ databases">
        <authorList>
            <person name="Chebbi M.A."/>
            <person name="Drezen J.M."/>
        </authorList>
    </citation>
    <scope>NUCLEOTIDE SEQUENCE</scope>
    <source>
        <tissue evidence="25">Whole body</tissue>
    </source>
</reference>
<evidence type="ECO:0000256" key="17">
    <source>
        <dbReference type="ARBA" id="ARBA00023288"/>
    </source>
</evidence>
<keyword evidence="7" id="KW-0812">Transmembrane</keyword>